<comment type="caution">
    <text evidence="2">The sequence shown here is derived from an EMBL/GenBank/DDBJ whole genome shotgun (WGS) entry which is preliminary data.</text>
</comment>
<evidence type="ECO:0000313" key="3">
    <source>
        <dbReference type="Proteomes" id="UP000283509"/>
    </source>
</evidence>
<dbReference type="PRINTS" id="PR01217">
    <property type="entry name" value="PRICHEXTENSN"/>
</dbReference>
<dbReference type="EMBL" id="QCYY01000887">
    <property type="protein sequence ID" value="ROT82063.1"/>
    <property type="molecule type" value="Genomic_DNA"/>
</dbReference>
<feature type="compositionally biased region" description="Pro residues" evidence="1">
    <location>
        <begin position="365"/>
        <end position="380"/>
    </location>
</feature>
<gene>
    <name evidence="2" type="ORF">C7M84_024775</name>
</gene>
<sequence length="380" mass="40410">MPSPSPPIPHPLQPSCFPLPPTPIRSPSFFASPLPPNPLPPPSPPPASMLPLLPLLPSPPPAFASLLPLLPAPPSPSLPPASCFAPFPPTPHSPPLPLPSSIFPYSPFPPPFRLTQPLCFPLLPIPLPFPPPASMLPPYPLPLPQLYASTPYAPTPHPPLLQPLASLFPLPPPLPLPQPLCFPSPLPLAQPLMLPPLPLLPLPDAPTAFPFHRPASYCVRPHFTLARIGRCPCVTEPRSRRRASAFALPRSLFAPTPLPPAMSSCECFAAYSPSLPAFYASPTPLYLPSPSTFPAHCQPLASSPSPMCRGAPSSRSSPYLTGPRSSHRETCRPRRDPRYPALRMASPTPPRSTIPPASNASPNQLPLPPAPLPSPPSAAS</sequence>
<feature type="compositionally biased region" description="Basic and acidic residues" evidence="1">
    <location>
        <begin position="326"/>
        <end position="338"/>
    </location>
</feature>
<accession>A0A423U026</accession>
<feature type="region of interest" description="Disordered" evidence="1">
    <location>
        <begin position="304"/>
        <end position="380"/>
    </location>
</feature>
<keyword evidence="3" id="KW-1185">Reference proteome</keyword>
<feature type="region of interest" description="Disordered" evidence="1">
    <location>
        <begin position="1"/>
        <end position="23"/>
    </location>
</feature>
<evidence type="ECO:0000256" key="1">
    <source>
        <dbReference type="SAM" id="MobiDB-lite"/>
    </source>
</evidence>
<feature type="compositionally biased region" description="Polar residues" evidence="1">
    <location>
        <begin position="355"/>
        <end position="364"/>
    </location>
</feature>
<reference evidence="2 3" key="1">
    <citation type="submission" date="2018-04" db="EMBL/GenBank/DDBJ databases">
        <authorList>
            <person name="Zhang X."/>
            <person name="Yuan J."/>
            <person name="Li F."/>
            <person name="Xiang J."/>
        </authorList>
    </citation>
    <scope>NUCLEOTIDE SEQUENCE [LARGE SCALE GENOMIC DNA]</scope>
    <source>
        <tissue evidence="2">Muscle</tissue>
    </source>
</reference>
<protein>
    <submittedName>
        <fullName evidence="2">Uncharacterized protein</fullName>
    </submittedName>
</protein>
<evidence type="ECO:0000313" key="2">
    <source>
        <dbReference type="EMBL" id="ROT82063.1"/>
    </source>
</evidence>
<organism evidence="2 3">
    <name type="scientific">Penaeus vannamei</name>
    <name type="common">Whiteleg shrimp</name>
    <name type="synonym">Litopenaeus vannamei</name>
    <dbReference type="NCBI Taxonomy" id="6689"/>
    <lineage>
        <taxon>Eukaryota</taxon>
        <taxon>Metazoa</taxon>
        <taxon>Ecdysozoa</taxon>
        <taxon>Arthropoda</taxon>
        <taxon>Crustacea</taxon>
        <taxon>Multicrustacea</taxon>
        <taxon>Malacostraca</taxon>
        <taxon>Eumalacostraca</taxon>
        <taxon>Eucarida</taxon>
        <taxon>Decapoda</taxon>
        <taxon>Dendrobranchiata</taxon>
        <taxon>Penaeoidea</taxon>
        <taxon>Penaeidae</taxon>
        <taxon>Penaeus</taxon>
    </lineage>
</organism>
<dbReference type="AlphaFoldDB" id="A0A423U026"/>
<reference evidence="2 3" key="2">
    <citation type="submission" date="2019-01" db="EMBL/GenBank/DDBJ databases">
        <title>The decoding of complex shrimp genome reveals the adaptation for benthos swimmer, frequently molting mechanism and breeding impact on genome.</title>
        <authorList>
            <person name="Sun Y."/>
            <person name="Gao Y."/>
            <person name="Yu Y."/>
        </authorList>
    </citation>
    <scope>NUCLEOTIDE SEQUENCE [LARGE SCALE GENOMIC DNA]</scope>
    <source>
        <tissue evidence="2">Muscle</tissue>
    </source>
</reference>
<name>A0A423U026_PENVA</name>
<proteinExistence type="predicted"/>
<dbReference type="Proteomes" id="UP000283509">
    <property type="component" value="Unassembled WGS sequence"/>
</dbReference>
<dbReference type="STRING" id="6689.A0A423U026"/>